<organism evidence="2 3">
    <name type="scientific">Wolfiporia cocos (strain MD-104)</name>
    <name type="common">Brown rot fungus</name>
    <dbReference type="NCBI Taxonomy" id="742152"/>
    <lineage>
        <taxon>Eukaryota</taxon>
        <taxon>Fungi</taxon>
        <taxon>Dikarya</taxon>
        <taxon>Basidiomycota</taxon>
        <taxon>Agaricomycotina</taxon>
        <taxon>Agaricomycetes</taxon>
        <taxon>Polyporales</taxon>
        <taxon>Phaeolaceae</taxon>
        <taxon>Wolfiporia</taxon>
    </lineage>
</organism>
<dbReference type="OrthoDB" id="8954335at2759"/>
<accession>A0A2H3J8Z5</accession>
<dbReference type="EMBL" id="KB467942">
    <property type="protein sequence ID" value="PCH38686.1"/>
    <property type="molecule type" value="Genomic_DNA"/>
</dbReference>
<dbReference type="SUPFAM" id="SSF52540">
    <property type="entry name" value="P-loop containing nucleoside triphosphate hydrolases"/>
    <property type="match status" value="1"/>
</dbReference>
<evidence type="ECO:0000259" key="1">
    <source>
        <dbReference type="Pfam" id="PF01926"/>
    </source>
</evidence>
<dbReference type="Gene3D" id="3.40.50.300">
    <property type="entry name" value="P-loop containing nucleotide triphosphate hydrolases"/>
    <property type="match status" value="1"/>
</dbReference>
<dbReference type="CDD" id="cd00882">
    <property type="entry name" value="Ras_like_GTPase"/>
    <property type="match status" value="1"/>
</dbReference>
<dbReference type="GO" id="GO:0016787">
    <property type="term" value="F:hydrolase activity"/>
    <property type="evidence" value="ECO:0007669"/>
    <property type="project" value="UniProtKB-KW"/>
</dbReference>
<proteinExistence type="predicted"/>
<evidence type="ECO:0000313" key="3">
    <source>
        <dbReference type="Proteomes" id="UP000218811"/>
    </source>
</evidence>
<keyword evidence="2" id="KW-0378">Hydrolase</keyword>
<dbReference type="AlphaFoldDB" id="A0A2H3J8Z5"/>
<sequence length="306" mass="34619">MTPSRAGQQMPKNIVIMGPTGSGKTSFINIASGSRLRVGKGLRSTTGCTQTSRTFRVDGCPVRLIDTPGFDDSNMSDVEILTKITKILSSKKMVVHGIIYLHRITDNRMSGTARRSFDTFRYLCGEALPNAAVVLNMWDMVSDPVRIAREEELRTKFYKPAFDAGAQLFRHVNTVESAHRVLQALASQDPLPLRIQTEIAIEGKQLWQTTVGMSLLQHMAEKEQRRLDAARDSEFRDEKLIHQETDYGEGYQDVECWMICLTKFVQEHSRAERLSGSSMQRLWVQLIKRLQELLICLINGSRNCVP</sequence>
<dbReference type="GO" id="GO:0005525">
    <property type="term" value="F:GTP binding"/>
    <property type="evidence" value="ECO:0007669"/>
    <property type="project" value="InterPro"/>
</dbReference>
<reference evidence="2 3" key="1">
    <citation type="journal article" date="2012" name="Science">
        <title>The Paleozoic origin of enzymatic lignin decomposition reconstructed from 31 fungal genomes.</title>
        <authorList>
            <person name="Floudas D."/>
            <person name="Binder M."/>
            <person name="Riley R."/>
            <person name="Barry K."/>
            <person name="Blanchette R.A."/>
            <person name="Henrissat B."/>
            <person name="Martinez A.T."/>
            <person name="Otillar R."/>
            <person name="Spatafora J.W."/>
            <person name="Yadav J.S."/>
            <person name="Aerts A."/>
            <person name="Benoit I."/>
            <person name="Boyd A."/>
            <person name="Carlson A."/>
            <person name="Copeland A."/>
            <person name="Coutinho P.M."/>
            <person name="de Vries R.P."/>
            <person name="Ferreira P."/>
            <person name="Findley K."/>
            <person name="Foster B."/>
            <person name="Gaskell J."/>
            <person name="Glotzer D."/>
            <person name="Gorecki P."/>
            <person name="Heitman J."/>
            <person name="Hesse C."/>
            <person name="Hori C."/>
            <person name="Igarashi K."/>
            <person name="Jurgens J.A."/>
            <person name="Kallen N."/>
            <person name="Kersten P."/>
            <person name="Kohler A."/>
            <person name="Kuees U."/>
            <person name="Kumar T.K.A."/>
            <person name="Kuo A."/>
            <person name="LaButti K."/>
            <person name="Larrondo L.F."/>
            <person name="Lindquist E."/>
            <person name="Ling A."/>
            <person name="Lombard V."/>
            <person name="Lucas S."/>
            <person name="Lundell T."/>
            <person name="Martin R."/>
            <person name="McLaughlin D.J."/>
            <person name="Morgenstern I."/>
            <person name="Morin E."/>
            <person name="Murat C."/>
            <person name="Nagy L.G."/>
            <person name="Nolan M."/>
            <person name="Ohm R.A."/>
            <person name="Patyshakuliyeva A."/>
            <person name="Rokas A."/>
            <person name="Ruiz-Duenas F.J."/>
            <person name="Sabat G."/>
            <person name="Salamov A."/>
            <person name="Samejima M."/>
            <person name="Schmutz J."/>
            <person name="Slot J.C."/>
            <person name="St John F."/>
            <person name="Stenlid J."/>
            <person name="Sun H."/>
            <person name="Sun S."/>
            <person name="Syed K."/>
            <person name="Tsang A."/>
            <person name="Wiebenga A."/>
            <person name="Young D."/>
            <person name="Pisabarro A."/>
            <person name="Eastwood D.C."/>
            <person name="Martin F."/>
            <person name="Cullen D."/>
            <person name="Grigoriev I.V."/>
            <person name="Hibbett D.S."/>
        </authorList>
    </citation>
    <scope>NUCLEOTIDE SEQUENCE [LARGE SCALE GENOMIC DNA]</scope>
    <source>
        <strain evidence="2 3">MD-104</strain>
    </source>
</reference>
<dbReference type="OMA" id="MINKSAF"/>
<keyword evidence="3" id="KW-1185">Reference proteome</keyword>
<protein>
    <submittedName>
        <fullName evidence="2">Nucleoside triphosphate hydrolase protein</fullName>
    </submittedName>
</protein>
<dbReference type="Proteomes" id="UP000218811">
    <property type="component" value="Unassembled WGS sequence"/>
</dbReference>
<name>A0A2H3J8Z5_WOLCO</name>
<dbReference type="Pfam" id="PF01926">
    <property type="entry name" value="MMR_HSR1"/>
    <property type="match status" value="1"/>
</dbReference>
<dbReference type="InterPro" id="IPR006073">
    <property type="entry name" value="GTP-bd"/>
</dbReference>
<gene>
    <name evidence="2" type="ORF">WOLCODRAFT_136394</name>
</gene>
<evidence type="ECO:0000313" key="2">
    <source>
        <dbReference type="EMBL" id="PCH38686.1"/>
    </source>
</evidence>
<feature type="domain" description="G" evidence="1">
    <location>
        <begin position="14"/>
        <end position="98"/>
    </location>
</feature>
<dbReference type="InterPro" id="IPR027417">
    <property type="entry name" value="P-loop_NTPase"/>
</dbReference>